<evidence type="ECO:0000313" key="9">
    <source>
        <dbReference type="Proteomes" id="UP000037460"/>
    </source>
</evidence>
<feature type="domain" description="C3H1-type" evidence="7">
    <location>
        <begin position="176"/>
        <end position="204"/>
    </location>
</feature>
<sequence length="360" mass="38785">METQETSRSEGCEPPVFKKPKQRNKHVRARPSDDANAEADDADADGASGGSSVVRSAKTAKPNPLVQSTGGSSSGGSLQKELAYGSDVRLTSYDNKATASSEQDVEHGRDAQAQYEEAKTMWDDGGDVAADGSKIYRGAKAYRQYTGKAESYDRMVNSGAGPARAPVHYRATSRFDYQPDICKDYKDTGFCGYGDACKFLHDRSDYKTGWQLERQWDAEQKAKAHALALAAFEESEGGSKAGSSGSAAAAKDDGLPFACLICREPWHAKSSPVVTKCEHYFCERCALQHAAKTKRCHVCAENTHGIFNKATAIQEKIDAMASALAVEASGGLTDEQILAEYEAEKKKGKDRGGHAGWAIV</sequence>
<name>A0A0M0JLJ7_9EUKA</name>
<dbReference type="CDD" id="cd16539">
    <property type="entry name" value="RING-HC_RNF113A_B"/>
    <property type="match status" value="1"/>
</dbReference>
<protein>
    <submittedName>
        <fullName evidence="8">Ring finger protein 113a</fullName>
    </submittedName>
</protein>
<keyword evidence="1 4" id="KW-0479">Metal-binding</keyword>
<keyword evidence="3 4" id="KW-0862">Zinc</keyword>
<evidence type="ECO:0000256" key="5">
    <source>
        <dbReference type="SAM" id="MobiDB-lite"/>
    </source>
</evidence>
<dbReference type="GO" id="GO:0034247">
    <property type="term" value="P:snoRNA splicing"/>
    <property type="evidence" value="ECO:0007669"/>
    <property type="project" value="TreeGrafter"/>
</dbReference>
<proteinExistence type="predicted"/>
<dbReference type="PROSITE" id="PS00518">
    <property type="entry name" value="ZF_RING_1"/>
    <property type="match status" value="1"/>
</dbReference>
<dbReference type="GO" id="GO:0008270">
    <property type="term" value="F:zinc ion binding"/>
    <property type="evidence" value="ECO:0007669"/>
    <property type="project" value="UniProtKB-KW"/>
</dbReference>
<feature type="domain" description="RING-type" evidence="6">
    <location>
        <begin position="259"/>
        <end position="299"/>
    </location>
</feature>
<dbReference type="SUPFAM" id="SSF57850">
    <property type="entry name" value="RING/U-box"/>
    <property type="match status" value="1"/>
</dbReference>
<dbReference type="Proteomes" id="UP000037460">
    <property type="component" value="Unassembled WGS sequence"/>
</dbReference>
<accession>A0A0M0JLJ7</accession>
<comment type="caution">
    <text evidence="8">The sequence shown here is derived from an EMBL/GenBank/DDBJ whole genome shotgun (WGS) entry which is preliminary data.</text>
</comment>
<dbReference type="SMART" id="SM00356">
    <property type="entry name" value="ZnF_C3H1"/>
    <property type="match status" value="1"/>
</dbReference>
<evidence type="ECO:0000313" key="8">
    <source>
        <dbReference type="EMBL" id="KOO27202.1"/>
    </source>
</evidence>
<dbReference type="SUPFAM" id="SSF90229">
    <property type="entry name" value="CCCH zinc finger"/>
    <property type="match status" value="1"/>
</dbReference>
<dbReference type="GO" id="GO:0005684">
    <property type="term" value="C:U2-type spliceosomal complex"/>
    <property type="evidence" value="ECO:0007669"/>
    <property type="project" value="TreeGrafter"/>
</dbReference>
<dbReference type="PROSITE" id="PS50089">
    <property type="entry name" value="ZF_RING_2"/>
    <property type="match status" value="1"/>
</dbReference>
<dbReference type="InterPro" id="IPR001841">
    <property type="entry name" value="Znf_RING"/>
</dbReference>
<dbReference type="InterPro" id="IPR000571">
    <property type="entry name" value="Znf_CCCH"/>
</dbReference>
<evidence type="ECO:0000259" key="7">
    <source>
        <dbReference type="PROSITE" id="PS50103"/>
    </source>
</evidence>
<feature type="zinc finger region" description="C3H1-type" evidence="4">
    <location>
        <begin position="176"/>
        <end position="204"/>
    </location>
</feature>
<feature type="region of interest" description="Disordered" evidence="5">
    <location>
        <begin position="1"/>
        <end position="80"/>
    </location>
</feature>
<feature type="compositionally biased region" description="Basic and acidic residues" evidence="5">
    <location>
        <begin position="1"/>
        <end position="11"/>
    </location>
</feature>
<dbReference type="AlphaFoldDB" id="A0A0M0JLJ7"/>
<gene>
    <name evidence="8" type="ORF">Ctob_003094</name>
</gene>
<dbReference type="EMBL" id="JWZX01002746">
    <property type="protein sequence ID" value="KOO27202.1"/>
    <property type="molecule type" value="Genomic_DNA"/>
</dbReference>
<organism evidence="8 9">
    <name type="scientific">Chrysochromulina tobinii</name>
    <dbReference type="NCBI Taxonomy" id="1460289"/>
    <lineage>
        <taxon>Eukaryota</taxon>
        <taxon>Haptista</taxon>
        <taxon>Haptophyta</taxon>
        <taxon>Prymnesiophyceae</taxon>
        <taxon>Prymnesiales</taxon>
        <taxon>Chrysochromulinaceae</taxon>
        <taxon>Chrysochromulina</taxon>
    </lineage>
</organism>
<dbReference type="Pfam" id="PF00642">
    <property type="entry name" value="zf-CCCH"/>
    <property type="match status" value="1"/>
</dbReference>
<evidence type="ECO:0000256" key="2">
    <source>
        <dbReference type="ARBA" id="ARBA00022771"/>
    </source>
</evidence>
<evidence type="ECO:0000256" key="3">
    <source>
        <dbReference type="ARBA" id="ARBA00022833"/>
    </source>
</evidence>
<dbReference type="OrthoDB" id="25761at2759"/>
<dbReference type="InterPro" id="IPR013083">
    <property type="entry name" value="Znf_RING/FYVE/PHD"/>
</dbReference>
<reference evidence="9" key="1">
    <citation type="journal article" date="2015" name="PLoS Genet.">
        <title>Genome Sequence and Transcriptome Analyses of Chrysochromulina tobin: Metabolic Tools for Enhanced Algal Fitness in the Prominent Order Prymnesiales (Haptophyceae).</title>
        <authorList>
            <person name="Hovde B.T."/>
            <person name="Deodato C.R."/>
            <person name="Hunsperger H.M."/>
            <person name="Ryken S.A."/>
            <person name="Yost W."/>
            <person name="Jha R.K."/>
            <person name="Patterson J."/>
            <person name="Monnat R.J. Jr."/>
            <person name="Barlow S.B."/>
            <person name="Starkenburg S.R."/>
            <person name="Cattolico R.A."/>
        </authorList>
    </citation>
    <scope>NUCLEOTIDE SEQUENCE</scope>
    <source>
        <strain evidence="9">CCMP291</strain>
    </source>
</reference>
<keyword evidence="9" id="KW-1185">Reference proteome</keyword>
<evidence type="ECO:0000259" key="6">
    <source>
        <dbReference type="PROSITE" id="PS50089"/>
    </source>
</evidence>
<dbReference type="SMART" id="SM00184">
    <property type="entry name" value="RING"/>
    <property type="match status" value="1"/>
</dbReference>
<dbReference type="PROSITE" id="PS50103">
    <property type="entry name" value="ZF_C3H1"/>
    <property type="match status" value="1"/>
</dbReference>
<dbReference type="PANTHER" id="PTHR12930">
    <property type="entry name" value="ZINC FINGER PROTEIN 183"/>
    <property type="match status" value="1"/>
</dbReference>
<evidence type="ECO:0000256" key="1">
    <source>
        <dbReference type="ARBA" id="ARBA00022723"/>
    </source>
</evidence>
<dbReference type="Gene3D" id="3.30.40.10">
    <property type="entry name" value="Zinc/RING finger domain, C3HC4 (zinc finger)"/>
    <property type="match status" value="1"/>
</dbReference>
<evidence type="ECO:0000256" key="4">
    <source>
        <dbReference type="PROSITE-ProRule" id="PRU00723"/>
    </source>
</evidence>
<dbReference type="InterPro" id="IPR036855">
    <property type="entry name" value="Znf_CCCH_sf"/>
</dbReference>
<dbReference type="InterPro" id="IPR017907">
    <property type="entry name" value="Znf_RING_CS"/>
</dbReference>
<dbReference type="PANTHER" id="PTHR12930:SF0">
    <property type="entry name" value="RING FINGER PROTEIN 113B"/>
    <property type="match status" value="1"/>
</dbReference>
<dbReference type="Gene3D" id="4.10.1000.10">
    <property type="entry name" value="Zinc finger, CCCH-type"/>
    <property type="match status" value="1"/>
</dbReference>
<feature type="compositionally biased region" description="Basic residues" evidence="5">
    <location>
        <begin position="18"/>
        <end position="29"/>
    </location>
</feature>
<feature type="compositionally biased region" description="Acidic residues" evidence="5">
    <location>
        <begin position="35"/>
        <end position="44"/>
    </location>
</feature>
<dbReference type="InterPro" id="IPR039971">
    <property type="entry name" value="CWC24-like"/>
</dbReference>
<keyword evidence="2 4" id="KW-0863">Zinc-finger</keyword>